<dbReference type="FunFam" id="3.40.50.720:FF:000084">
    <property type="entry name" value="Short-chain dehydrogenase reductase"/>
    <property type="match status" value="1"/>
</dbReference>
<gene>
    <name evidence="3" type="ORF">FNL38_11311</name>
</gene>
<dbReference type="CDD" id="cd05233">
    <property type="entry name" value="SDR_c"/>
    <property type="match status" value="1"/>
</dbReference>
<dbReference type="InterPro" id="IPR036291">
    <property type="entry name" value="NAD(P)-bd_dom_sf"/>
</dbReference>
<dbReference type="Pfam" id="PF13561">
    <property type="entry name" value="adh_short_C2"/>
    <property type="match status" value="1"/>
</dbReference>
<name>A0A652YHC3_NOCGL</name>
<dbReference type="AlphaFoldDB" id="A0A652YHC3"/>
<dbReference type="InterPro" id="IPR020904">
    <property type="entry name" value="Sc_DH/Rdtase_CS"/>
</dbReference>
<evidence type="ECO:0000256" key="2">
    <source>
        <dbReference type="ARBA" id="ARBA00023002"/>
    </source>
</evidence>
<protein>
    <submittedName>
        <fullName evidence="3">NAD(P)-dependent dehydrogenase (Short-subunit alcohol dehydrogenase family)</fullName>
    </submittedName>
</protein>
<dbReference type="PRINTS" id="PR00080">
    <property type="entry name" value="SDRFAMILY"/>
</dbReference>
<dbReference type="EMBL" id="VNIQ01000013">
    <property type="protein sequence ID" value="TYQ00645.1"/>
    <property type="molecule type" value="Genomic_DNA"/>
</dbReference>
<evidence type="ECO:0000313" key="3">
    <source>
        <dbReference type="EMBL" id="TYQ00645.1"/>
    </source>
</evidence>
<proteinExistence type="inferred from homology"/>
<dbReference type="PROSITE" id="PS00061">
    <property type="entry name" value="ADH_SHORT"/>
    <property type="match status" value="1"/>
</dbReference>
<dbReference type="InterPro" id="IPR002347">
    <property type="entry name" value="SDR_fam"/>
</dbReference>
<accession>A0A652YHC3</accession>
<evidence type="ECO:0000256" key="1">
    <source>
        <dbReference type="ARBA" id="ARBA00006484"/>
    </source>
</evidence>
<dbReference type="GO" id="GO:0016616">
    <property type="term" value="F:oxidoreductase activity, acting on the CH-OH group of donors, NAD or NADP as acceptor"/>
    <property type="evidence" value="ECO:0007669"/>
    <property type="project" value="TreeGrafter"/>
</dbReference>
<keyword evidence="2" id="KW-0560">Oxidoreductase</keyword>
<dbReference type="PRINTS" id="PR00081">
    <property type="entry name" value="GDHRDH"/>
</dbReference>
<comment type="caution">
    <text evidence="3">The sequence shown here is derived from an EMBL/GenBank/DDBJ whole genome shotgun (WGS) entry which is preliminary data.</text>
</comment>
<dbReference type="Gene3D" id="3.40.50.720">
    <property type="entry name" value="NAD(P)-binding Rossmann-like Domain"/>
    <property type="match status" value="1"/>
</dbReference>
<reference evidence="3" key="1">
    <citation type="submission" date="2019-07" db="EMBL/GenBank/DDBJ databases">
        <title>Genomic Encyclopedia of Type Strains, Phase IV (KMG-IV): sequencing the most valuable type-strain genomes for metagenomic binning, comparative biology and taxonomic classification.</title>
        <authorList>
            <person name="Goeker M."/>
        </authorList>
    </citation>
    <scope>NUCLEOTIDE SEQUENCE</scope>
    <source>
        <strain evidence="3">DSM 44596</strain>
    </source>
</reference>
<dbReference type="PANTHER" id="PTHR42760">
    <property type="entry name" value="SHORT-CHAIN DEHYDROGENASES/REDUCTASES FAMILY MEMBER"/>
    <property type="match status" value="1"/>
</dbReference>
<comment type="similarity">
    <text evidence="1">Belongs to the short-chain dehydrogenases/reductases (SDR) family.</text>
</comment>
<dbReference type="SUPFAM" id="SSF51735">
    <property type="entry name" value="NAD(P)-binding Rossmann-fold domains"/>
    <property type="match status" value="1"/>
</dbReference>
<organism evidence="3">
    <name type="scientific">Nocardia globerula</name>
    <dbReference type="NCBI Taxonomy" id="1818"/>
    <lineage>
        <taxon>Bacteria</taxon>
        <taxon>Bacillati</taxon>
        <taxon>Actinomycetota</taxon>
        <taxon>Actinomycetes</taxon>
        <taxon>Mycobacteriales</taxon>
        <taxon>Nocardiaceae</taxon>
        <taxon>Nocardia</taxon>
    </lineage>
</organism>
<sequence length="234" mass="24323">MGGALVKAFGESGAKVVSFDVTADEGARIAAEAGAEFIRCDVTDKESVDQAFARGVKSLKGLDVLIHAAGIAPGAPAESTPLSMWESTMAVNATGTFLTNQAAFEYLKDGGGRIINFASAAGAKGLMGKAAYAASKGAVLGWSRTVAAEWAQYGITVNSIAPAIRTPMYETTRASMTPEQLVEHDRKMTNLIPLGGKLGNVEDLVPVLEFVAGEGSRFMTGQIFAVDGGSLMVR</sequence>